<gene>
    <name evidence="1" type="ORF">GCM10007935_27440</name>
</gene>
<name>A0ABQ6C5A2_9BURK</name>
<accession>A0ABQ6C5A2</accession>
<evidence type="ECO:0008006" key="3">
    <source>
        <dbReference type="Google" id="ProtNLM"/>
    </source>
</evidence>
<protein>
    <recommendedName>
        <fullName evidence="3">DNA-binding protein</fullName>
    </recommendedName>
</protein>
<comment type="caution">
    <text evidence="1">The sequence shown here is derived from an EMBL/GenBank/DDBJ whole genome shotgun (WGS) entry which is preliminary data.</text>
</comment>
<proteinExistence type="predicted"/>
<reference evidence="2" key="1">
    <citation type="journal article" date="2019" name="Int. J. Syst. Evol. Microbiol.">
        <title>The Global Catalogue of Microorganisms (GCM) 10K type strain sequencing project: providing services to taxonomists for standard genome sequencing and annotation.</title>
        <authorList>
            <consortium name="The Broad Institute Genomics Platform"/>
            <consortium name="The Broad Institute Genome Sequencing Center for Infectious Disease"/>
            <person name="Wu L."/>
            <person name="Ma J."/>
        </authorList>
    </citation>
    <scope>NUCLEOTIDE SEQUENCE [LARGE SCALE GENOMIC DNA]</scope>
    <source>
        <strain evidence="2">NBRC 109341</strain>
    </source>
</reference>
<organism evidence="1 2">
    <name type="scientific">Hydrogenophaga electricum</name>
    <dbReference type="NCBI Taxonomy" id="1230953"/>
    <lineage>
        <taxon>Bacteria</taxon>
        <taxon>Pseudomonadati</taxon>
        <taxon>Pseudomonadota</taxon>
        <taxon>Betaproteobacteria</taxon>
        <taxon>Burkholderiales</taxon>
        <taxon>Comamonadaceae</taxon>
        <taxon>Hydrogenophaga</taxon>
    </lineage>
</organism>
<dbReference type="RefSeq" id="WP_284308266.1">
    <property type="nucleotide sequence ID" value="NZ_BSPB01000023.1"/>
</dbReference>
<evidence type="ECO:0000313" key="1">
    <source>
        <dbReference type="EMBL" id="GLS15309.1"/>
    </source>
</evidence>
<dbReference type="EMBL" id="BSPB01000023">
    <property type="protein sequence ID" value="GLS15309.1"/>
    <property type="molecule type" value="Genomic_DNA"/>
</dbReference>
<dbReference type="Proteomes" id="UP001156903">
    <property type="component" value="Unassembled WGS sequence"/>
</dbReference>
<keyword evidence="2" id="KW-1185">Reference proteome</keyword>
<sequence length="183" mass="19956">MNQNCVVAKLLDFTTNANPYGNVEGKAVFRKLVDFVDANPQATVIGISLAGIESTDASFPRESVVALAKHFRGEKGVFLTDLHDRDLIDNWTYAARAKDQPMVIWNDDSFEIIGPELNSSTRTLVEYVLDKRSVLASQAATDLGLSVPNASTRLKGLVAAGYFLRAEEAAGSGGIEFKYRAIR</sequence>
<evidence type="ECO:0000313" key="2">
    <source>
        <dbReference type="Proteomes" id="UP001156903"/>
    </source>
</evidence>